<accession>A0A6S6VBQ7</accession>
<dbReference type="EMBL" id="HG992978">
    <property type="protein sequence ID" value="CAE7014578.1"/>
    <property type="molecule type" value="Genomic_DNA"/>
</dbReference>
<dbReference type="Proteomes" id="UP000472372">
    <property type="component" value="Chromosome 2"/>
</dbReference>
<dbReference type="AlphaFoldDB" id="A0A6S6VBQ7"/>
<name>A0A6S6VBQ7_9PLEO</name>
<reference evidence="1" key="1">
    <citation type="submission" date="2021-02" db="EMBL/GenBank/DDBJ databases">
        <authorList>
            <person name="Syme A R."/>
            <person name="Syme A R."/>
            <person name="Moolhuijzen P."/>
        </authorList>
    </citation>
    <scope>NUCLEOTIDE SEQUENCE</scope>
    <source>
        <strain evidence="1">W1-1</strain>
    </source>
</reference>
<sequence>MSSSRSESGQSDSGVDNGDLKTNILLMLAESGAARAREQVQTLQRTNDRLHVEVGSLRARLNDAEARAQGATDSGNLIRELKTMLAVERNEKEQAIKDKVQQSDELSAQLSAGAEAARKSTEAKVHLETTIENQRRKIDNSEQKLTIVKNDRDWYRAEHSQMLEARNTQNNNRAPEIDHLKSEVTRLTQHAKNVKENSQNKVHKLKREIATQVAHLDLFNIRIYTCRHHDLSNMHNDATVTRERDARIAGNDIFKNWMKDEEFLTEYKAARQHVISHHVAHEMTGVGRGDFSSSVRHYIIRRDEQGGIVSDYH</sequence>
<gene>
    <name evidence="1" type="ORF">PTTW11_02668</name>
</gene>
<protein>
    <submittedName>
        <fullName evidence="1">Uncharacterized protein</fullName>
    </submittedName>
</protein>
<organism evidence="1 2">
    <name type="scientific">Pyrenophora teres f. teres</name>
    <dbReference type="NCBI Taxonomy" id="97479"/>
    <lineage>
        <taxon>Eukaryota</taxon>
        <taxon>Fungi</taxon>
        <taxon>Dikarya</taxon>
        <taxon>Ascomycota</taxon>
        <taxon>Pezizomycotina</taxon>
        <taxon>Dothideomycetes</taxon>
        <taxon>Pleosporomycetidae</taxon>
        <taxon>Pleosporales</taxon>
        <taxon>Pleosporineae</taxon>
        <taxon>Pleosporaceae</taxon>
        <taxon>Pyrenophora</taxon>
    </lineage>
</organism>
<evidence type="ECO:0000313" key="1">
    <source>
        <dbReference type="EMBL" id="CAE7014578.1"/>
    </source>
</evidence>
<evidence type="ECO:0000313" key="2">
    <source>
        <dbReference type="Proteomes" id="UP000472372"/>
    </source>
</evidence>
<proteinExistence type="predicted"/>